<feature type="active site" evidence="3">
    <location>
        <position position="281"/>
    </location>
</feature>
<dbReference type="Pfam" id="PF00171">
    <property type="entry name" value="Aldedh"/>
    <property type="match status" value="1"/>
</dbReference>
<evidence type="ECO:0000256" key="5">
    <source>
        <dbReference type="SAM" id="MobiDB-lite"/>
    </source>
</evidence>
<name>A0A6N7EEB7_9MICO</name>
<feature type="region of interest" description="Disordered" evidence="5">
    <location>
        <begin position="1"/>
        <end position="25"/>
    </location>
</feature>
<evidence type="ECO:0000256" key="3">
    <source>
        <dbReference type="PROSITE-ProRule" id="PRU10007"/>
    </source>
</evidence>
<sequence length="515" mass="54925">MEHSLSSSTVAEPRPTVEKPQSVTAQQVGRAFAEIGTREPALLVGGDWVAPRSTVTRASTDPSTGRVWASYAVAGAEDVDAAVVAAAEAQRAWARTSVMERAACLDALRRLVDEHATELAIADAIDAGLPVQRMFGDVAGATNAIRGWSGLALSLRGEVLPDDRVLHYTRTAPYGVVAKIVAYNHPLLFAVKGSLAALIAGNAVVLKPAEQTPMSAVLLGDLVRQAFPPGVFSIVTGDGATGDALVTHPLVRRIAFTGSVATGRLIQQRAASNAVRSVSLELGGKNPMIVCDDVDLDRAAQEVVKAMNLRANQGQSCGSTSRLFVHTSIHDELLERVADRFAALRLGPAYDPEVDMGPLISAQHAQRVRGFIGDAESAGARLVTGGLDDARVPEDGYFVAPTLFADVAPGSPLARDEVFGPLVAAFRWENEEALLEQVNAVDYGLTASIWTDDVNRALRLADEVEAGYVWVNDSTTHYWGTPFGGWKDSGVGREESIDELRSYLQTKSVHIKFRA</sequence>
<dbReference type="PROSITE" id="PS00687">
    <property type="entry name" value="ALDEHYDE_DEHYDR_GLU"/>
    <property type="match status" value="1"/>
</dbReference>
<dbReference type="InterPro" id="IPR016163">
    <property type="entry name" value="Ald_DH_C"/>
</dbReference>
<dbReference type="RefSeq" id="WP_152193445.1">
    <property type="nucleotide sequence ID" value="NZ_VUKD01000001.1"/>
</dbReference>
<dbReference type="GO" id="GO:0016620">
    <property type="term" value="F:oxidoreductase activity, acting on the aldehyde or oxo group of donors, NAD or NADP as acceptor"/>
    <property type="evidence" value="ECO:0007669"/>
    <property type="project" value="InterPro"/>
</dbReference>
<evidence type="ECO:0000256" key="1">
    <source>
        <dbReference type="ARBA" id="ARBA00009986"/>
    </source>
</evidence>
<evidence type="ECO:0000256" key="4">
    <source>
        <dbReference type="RuleBase" id="RU003345"/>
    </source>
</evidence>
<protein>
    <submittedName>
        <fullName evidence="7">Aldehyde dehydrogenase family protein</fullName>
    </submittedName>
</protein>
<dbReference type="InterPro" id="IPR015590">
    <property type="entry name" value="Aldehyde_DH_dom"/>
</dbReference>
<comment type="similarity">
    <text evidence="1 4">Belongs to the aldehyde dehydrogenase family.</text>
</comment>
<accession>A0A6N7EEB7</accession>
<keyword evidence="8" id="KW-1185">Reference proteome</keyword>
<gene>
    <name evidence="7" type="ORF">GB881_00520</name>
</gene>
<dbReference type="Gene3D" id="3.40.309.10">
    <property type="entry name" value="Aldehyde Dehydrogenase, Chain A, domain 2"/>
    <property type="match status" value="1"/>
</dbReference>
<proteinExistence type="inferred from homology"/>
<evidence type="ECO:0000313" key="8">
    <source>
        <dbReference type="Proteomes" id="UP000437709"/>
    </source>
</evidence>
<dbReference type="FunFam" id="3.40.605.10:FF:000007">
    <property type="entry name" value="NAD/NADP-dependent betaine aldehyde dehydrogenase"/>
    <property type="match status" value="1"/>
</dbReference>
<dbReference type="FunFam" id="3.40.309.10:FF:000009">
    <property type="entry name" value="Aldehyde dehydrogenase A"/>
    <property type="match status" value="1"/>
</dbReference>
<dbReference type="Proteomes" id="UP000437709">
    <property type="component" value="Unassembled WGS sequence"/>
</dbReference>
<dbReference type="SUPFAM" id="SSF53720">
    <property type="entry name" value="ALDH-like"/>
    <property type="match status" value="1"/>
</dbReference>
<dbReference type="AlphaFoldDB" id="A0A6N7EEB7"/>
<dbReference type="OrthoDB" id="6882680at2"/>
<organism evidence="7 8">
    <name type="scientific">Georgenia subflava</name>
    <dbReference type="NCBI Taxonomy" id="1622177"/>
    <lineage>
        <taxon>Bacteria</taxon>
        <taxon>Bacillati</taxon>
        <taxon>Actinomycetota</taxon>
        <taxon>Actinomycetes</taxon>
        <taxon>Micrococcales</taxon>
        <taxon>Bogoriellaceae</taxon>
        <taxon>Georgenia</taxon>
    </lineage>
</organism>
<keyword evidence="2 4" id="KW-0560">Oxidoreductase</keyword>
<evidence type="ECO:0000313" key="7">
    <source>
        <dbReference type="EMBL" id="MPV35543.1"/>
    </source>
</evidence>
<dbReference type="Gene3D" id="3.40.605.10">
    <property type="entry name" value="Aldehyde Dehydrogenase, Chain A, domain 1"/>
    <property type="match status" value="1"/>
</dbReference>
<feature type="domain" description="Aldehyde dehydrogenase" evidence="6">
    <location>
        <begin position="48"/>
        <end position="509"/>
    </location>
</feature>
<dbReference type="InterPro" id="IPR016162">
    <property type="entry name" value="Ald_DH_N"/>
</dbReference>
<comment type="caution">
    <text evidence="7">The sequence shown here is derived from an EMBL/GenBank/DDBJ whole genome shotgun (WGS) entry which is preliminary data.</text>
</comment>
<evidence type="ECO:0000259" key="6">
    <source>
        <dbReference type="Pfam" id="PF00171"/>
    </source>
</evidence>
<reference evidence="7 8" key="1">
    <citation type="submission" date="2019-10" db="EMBL/GenBank/DDBJ databases">
        <title>Georgenia wutianyii sp. nov. and Georgenia yuyongxinii sp. nov. isolated from plateau pika (Ochotona curzoniae) in the Qinghai-Tibet plateau of China.</title>
        <authorList>
            <person name="Tian Z."/>
        </authorList>
    </citation>
    <scope>NUCLEOTIDE SEQUENCE [LARGE SCALE GENOMIC DNA]</scope>
    <source>
        <strain evidence="7 8">JCM 19765</strain>
    </source>
</reference>
<dbReference type="InterPro" id="IPR016161">
    <property type="entry name" value="Ald_DH/histidinol_DH"/>
</dbReference>
<dbReference type="EMBL" id="WHPC01000001">
    <property type="protein sequence ID" value="MPV35543.1"/>
    <property type="molecule type" value="Genomic_DNA"/>
</dbReference>
<dbReference type="InterPro" id="IPR029510">
    <property type="entry name" value="Ald_DH_CS_GLU"/>
</dbReference>
<evidence type="ECO:0000256" key="2">
    <source>
        <dbReference type="ARBA" id="ARBA00023002"/>
    </source>
</evidence>
<dbReference type="PANTHER" id="PTHR11699">
    <property type="entry name" value="ALDEHYDE DEHYDROGENASE-RELATED"/>
    <property type="match status" value="1"/>
</dbReference>
<feature type="compositionally biased region" description="Polar residues" evidence="5">
    <location>
        <begin position="1"/>
        <end position="10"/>
    </location>
</feature>